<evidence type="ECO:0000256" key="5">
    <source>
        <dbReference type="ARBA" id="ARBA00022737"/>
    </source>
</evidence>
<evidence type="ECO:0000256" key="7">
    <source>
        <dbReference type="ARBA" id="ARBA00022840"/>
    </source>
</evidence>
<name>A0AAE0BMD2_9CHLO</name>
<dbReference type="GO" id="GO:0016887">
    <property type="term" value="F:ATP hydrolysis activity"/>
    <property type="evidence" value="ECO:0007669"/>
    <property type="project" value="InterPro"/>
</dbReference>
<feature type="transmembrane region" description="Helical" evidence="11">
    <location>
        <begin position="413"/>
        <end position="439"/>
    </location>
</feature>
<keyword evidence="15" id="KW-1185">Reference proteome</keyword>
<feature type="domain" description="ABC transmembrane type-1" evidence="13">
    <location>
        <begin position="916"/>
        <end position="1173"/>
    </location>
</feature>
<keyword evidence="4 11" id="KW-0812">Transmembrane</keyword>
<dbReference type="GO" id="GO:0005524">
    <property type="term" value="F:ATP binding"/>
    <property type="evidence" value="ECO:0007669"/>
    <property type="project" value="UniProtKB-KW"/>
</dbReference>
<keyword evidence="5" id="KW-0677">Repeat</keyword>
<feature type="transmembrane region" description="Helical" evidence="11">
    <location>
        <begin position="506"/>
        <end position="525"/>
    </location>
</feature>
<dbReference type="FunFam" id="1.20.1560.10:FF:000013">
    <property type="entry name" value="ABC transporter C family member 2"/>
    <property type="match status" value="1"/>
</dbReference>
<feature type="transmembrane region" description="Helical" evidence="11">
    <location>
        <begin position="314"/>
        <end position="332"/>
    </location>
</feature>
<dbReference type="InterPro" id="IPR036640">
    <property type="entry name" value="ABC1_TM_sf"/>
</dbReference>
<keyword evidence="6" id="KW-0547">Nucleotide-binding</keyword>
<dbReference type="CDD" id="cd03250">
    <property type="entry name" value="ABCC_MRP_domain1"/>
    <property type="match status" value="1"/>
</dbReference>
<feature type="transmembrane region" description="Helical" evidence="11">
    <location>
        <begin position="1039"/>
        <end position="1067"/>
    </location>
</feature>
<gene>
    <name evidence="14" type="ORF">CYMTET_51629</name>
</gene>
<dbReference type="CDD" id="cd18579">
    <property type="entry name" value="ABC_6TM_ABCC_D1"/>
    <property type="match status" value="1"/>
</dbReference>
<dbReference type="SMART" id="SM00382">
    <property type="entry name" value="AAA"/>
    <property type="match status" value="1"/>
</dbReference>
<feature type="domain" description="ABC transmembrane type-1" evidence="13">
    <location>
        <begin position="278"/>
        <end position="561"/>
    </location>
</feature>
<dbReference type="GO" id="GO:0016020">
    <property type="term" value="C:membrane"/>
    <property type="evidence" value="ECO:0007669"/>
    <property type="project" value="UniProtKB-SubCell"/>
</dbReference>
<feature type="transmembrane region" description="Helical" evidence="11">
    <location>
        <begin position="131"/>
        <end position="152"/>
    </location>
</feature>
<comment type="similarity">
    <text evidence="2">Belongs to the ABC transporter superfamily. ABCC family. Conjugate transporter (TC 3.A.1.208) subfamily.</text>
</comment>
<feature type="compositionally biased region" description="Basic and acidic residues" evidence="10">
    <location>
        <begin position="867"/>
        <end position="877"/>
    </location>
</feature>
<feature type="domain" description="ABC transporter" evidence="12">
    <location>
        <begin position="596"/>
        <end position="838"/>
    </location>
</feature>
<evidence type="ECO:0000259" key="12">
    <source>
        <dbReference type="PROSITE" id="PS50893"/>
    </source>
</evidence>
<dbReference type="Pfam" id="PF00664">
    <property type="entry name" value="ABC_membrane"/>
    <property type="match status" value="2"/>
</dbReference>
<evidence type="ECO:0000313" key="14">
    <source>
        <dbReference type="EMBL" id="KAK3238354.1"/>
    </source>
</evidence>
<dbReference type="AlphaFoldDB" id="A0AAE0BMD2"/>
<feature type="transmembrane region" description="Helical" evidence="11">
    <location>
        <begin position="531"/>
        <end position="552"/>
    </location>
</feature>
<proteinExistence type="inferred from homology"/>
<evidence type="ECO:0000259" key="13">
    <source>
        <dbReference type="PROSITE" id="PS50929"/>
    </source>
</evidence>
<dbReference type="InterPro" id="IPR044746">
    <property type="entry name" value="ABCC_6TM_D1"/>
</dbReference>
<comment type="subcellular location">
    <subcellularLocation>
        <location evidence="1">Membrane</location>
        <topology evidence="1">Multi-pass membrane protein</topology>
    </subcellularLocation>
</comment>
<feature type="transmembrane region" description="Helical" evidence="11">
    <location>
        <begin position="70"/>
        <end position="86"/>
    </location>
</feature>
<feature type="transmembrane region" description="Helical" evidence="11">
    <location>
        <begin position="172"/>
        <end position="191"/>
    </location>
</feature>
<protein>
    <submittedName>
        <fullName evidence="14">Uncharacterized protein</fullName>
    </submittedName>
</protein>
<dbReference type="PROSITE" id="PS50893">
    <property type="entry name" value="ABC_TRANSPORTER_2"/>
    <property type="match status" value="1"/>
</dbReference>
<dbReference type="Gene3D" id="1.20.1560.10">
    <property type="entry name" value="ABC transporter type 1, transmembrane domain"/>
    <property type="match status" value="2"/>
</dbReference>
<dbReference type="Proteomes" id="UP001190700">
    <property type="component" value="Unassembled WGS sequence"/>
</dbReference>
<dbReference type="InterPro" id="IPR027417">
    <property type="entry name" value="P-loop_NTPase"/>
</dbReference>
<keyword evidence="3" id="KW-0813">Transport</keyword>
<dbReference type="CDD" id="cd18604">
    <property type="entry name" value="ABC_6TM_VMR1_D2_like"/>
    <property type="match status" value="1"/>
</dbReference>
<dbReference type="PANTHER" id="PTHR24223">
    <property type="entry name" value="ATP-BINDING CASSETTE SUB-FAMILY C"/>
    <property type="match status" value="1"/>
</dbReference>
<dbReference type="SUPFAM" id="SSF90123">
    <property type="entry name" value="ABC transporter transmembrane region"/>
    <property type="match status" value="2"/>
</dbReference>
<keyword evidence="9 11" id="KW-0472">Membrane</keyword>
<dbReference type="PANTHER" id="PTHR24223:SF353">
    <property type="entry name" value="ABC TRANSPORTER ATP-BINDING PROTEIN_PERMEASE VMR1-RELATED"/>
    <property type="match status" value="1"/>
</dbReference>
<feature type="transmembrane region" description="Helical" evidence="11">
    <location>
        <begin position="1143"/>
        <end position="1176"/>
    </location>
</feature>
<feature type="region of interest" description="Disordered" evidence="10">
    <location>
        <begin position="818"/>
        <end position="888"/>
    </location>
</feature>
<evidence type="ECO:0000256" key="1">
    <source>
        <dbReference type="ARBA" id="ARBA00004141"/>
    </source>
</evidence>
<dbReference type="SUPFAM" id="SSF52540">
    <property type="entry name" value="P-loop containing nucleoside triphosphate hydrolases"/>
    <property type="match status" value="1"/>
</dbReference>
<evidence type="ECO:0000256" key="4">
    <source>
        <dbReference type="ARBA" id="ARBA00022692"/>
    </source>
</evidence>
<evidence type="ECO:0000256" key="9">
    <source>
        <dbReference type="ARBA" id="ARBA00023136"/>
    </source>
</evidence>
<dbReference type="Gene3D" id="3.40.50.300">
    <property type="entry name" value="P-loop containing nucleotide triphosphate hydrolases"/>
    <property type="match status" value="1"/>
</dbReference>
<dbReference type="PROSITE" id="PS50929">
    <property type="entry name" value="ABC_TM1F"/>
    <property type="match status" value="2"/>
</dbReference>
<dbReference type="Pfam" id="PF00005">
    <property type="entry name" value="ABC_tran"/>
    <property type="match status" value="1"/>
</dbReference>
<organism evidence="14 15">
    <name type="scientific">Cymbomonas tetramitiformis</name>
    <dbReference type="NCBI Taxonomy" id="36881"/>
    <lineage>
        <taxon>Eukaryota</taxon>
        <taxon>Viridiplantae</taxon>
        <taxon>Chlorophyta</taxon>
        <taxon>Pyramimonadophyceae</taxon>
        <taxon>Pyramimonadales</taxon>
        <taxon>Pyramimonadaceae</taxon>
        <taxon>Cymbomonas</taxon>
    </lineage>
</organism>
<evidence type="ECO:0000256" key="11">
    <source>
        <dbReference type="SAM" id="Phobius"/>
    </source>
</evidence>
<dbReference type="FunFam" id="3.40.50.300:FF:000997">
    <property type="entry name" value="Multidrug resistance-associated protein 1"/>
    <property type="match status" value="1"/>
</dbReference>
<feature type="transmembrane region" description="Helical" evidence="11">
    <location>
        <begin position="956"/>
        <end position="983"/>
    </location>
</feature>
<dbReference type="InterPro" id="IPR017871">
    <property type="entry name" value="ABC_transporter-like_CS"/>
</dbReference>
<keyword evidence="7" id="KW-0067">ATP-binding</keyword>
<feature type="transmembrane region" description="Helical" evidence="11">
    <location>
        <begin position="6"/>
        <end position="29"/>
    </location>
</feature>
<evidence type="ECO:0000256" key="2">
    <source>
        <dbReference type="ARBA" id="ARBA00009726"/>
    </source>
</evidence>
<reference evidence="14 15" key="1">
    <citation type="journal article" date="2015" name="Genome Biol. Evol.">
        <title>Comparative Genomics of a Bacterivorous Green Alga Reveals Evolutionary Causalities and Consequences of Phago-Mixotrophic Mode of Nutrition.</title>
        <authorList>
            <person name="Burns J.A."/>
            <person name="Paasch A."/>
            <person name="Narechania A."/>
            <person name="Kim E."/>
        </authorList>
    </citation>
    <scope>NUCLEOTIDE SEQUENCE [LARGE SCALE GENOMIC DNA]</scope>
    <source>
        <strain evidence="14 15">PLY_AMNH</strain>
    </source>
</reference>
<dbReference type="EMBL" id="LGRX02034245">
    <property type="protein sequence ID" value="KAK3238354.1"/>
    <property type="molecule type" value="Genomic_DNA"/>
</dbReference>
<dbReference type="GO" id="GO:0140359">
    <property type="term" value="F:ABC-type transporter activity"/>
    <property type="evidence" value="ECO:0007669"/>
    <property type="project" value="InterPro"/>
</dbReference>
<feature type="transmembrane region" description="Helical" evidence="11">
    <location>
        <begin position="277"/>
        <end position="302"/>
    </location>
</feature>
<evidence type="ECO:0000313" key="15">
    <source>
        <dbReference type="Proteomes" id="UP001190700"/>
    </source>
</evidence>
<evidence type="ECO:0000256" key="10">
    <source>
        <dbReference type="SAM" id="MobiDB-lite"/>
    </source>
</evidence>
<evidence type="ECO:0000256" key="8">
    <source>
        <dbReference type="ARBA" id="ARBA00022989"/>
    </source>
</evidence>
<comment type="caution">
    <text evidence="14">The sequence shown here is derived from an EMBL/GenBank/DDBJ whole genome shotgun (WGS) entry which is preliminary data.</text>
</comment>
<accession>A0AAE0BMD2</accession>
<feature type="transmembrane region" description="Helical" evidence="11">
    <location>
        <begin position="902"/>
        <end position="925"/>
    </location>
</feature>
<dbReference type="PROSITE" id="PS00211">
    <property type="entry name" value="ABC_TRANSPORTER_1"/>
    <property type="match status" value="1"/>
</dbReference>
<dbReference type="InterPro" id="IPR003593">
    <property type="entry name" value="AAA+_ATPase"/>
</dbReference>
<sequence>MNIPIFSTEVGGCSIFLYAALIFGLGHLYRKRTRPSRSNRSGSQPLLDTLLEEGLGEPDAEKVEPEVTRLWTISMLSLLQVGQYVLRTLLAVQGADWHTVFCSSLMLASWVLILLYETWSAGHPVSRRHRSFARFIFLLQATFYAAAGVLQLSIDWHLHGCLLKPSCATAPWAGLLFAATSVVLTASLAFWPPSAGSPINSSSNPEEIANIWSFFAFSWFNPVIGVGFTRQLNLEDLPGLVQGDMSKCLDAQMEKLLVHGLPPNKYLLGLKLAPRPIVGAAVFQLMAIVCQFAPSLAIHTILGYVHHRDEVRAAVPPALLAGLVLLGLAPLLQGVGDTQRLTRGKRAGLRIQTAVIGAIFRKSLKVDVTASGFSLGESVNLMAADARSLARFFTFGHQLWSAPLQTLLAVGGLFLLLGWSTIGGVIFLAIAMGLTNVLVREIKKHQRKLEACRDTRMNLLAEVLGSVRLVKVFAWEDTVLEGVSAARAAELHHLARKLFLGAILKALRYSGMLVGFFTFLVHTQIRRRPLSAQQGFTALVLFSALRAGLMIWPQVINMAIQASVGYERIQRFLRREEVLPRITMAAHKADVLPGEIQVRHGTYAWRGAKPEAAPALQGVQLHVPAGALACVYGPCGGGKTSLLSALLGEILPRALHATPDQLEAHEPWSNARAACGGRVAYVAQRPFIQNGTVRENILFGSEWDEARYWSVVDACALVADLKLLEAGDMTEIGERGVNLSGGQQQRLALARAAYAEADVYLLDDVLSAVDAHVGEHIFRSCIRGLLLDRTVLLVTHQVAASIGEADMVVVMDTSGHITYQGPPQSAPDVSDPEALGGGGPGRPPAREEAQGGGAPKEKRRGSGWKQLAKEGRKHEAEGGAGQRGKLIEEEHRREGSIAVRLYQGYLISAGGILFAAVFVLLGAGVHAMNYVQNQVFGWWLEEMEHSGHDARHGMYLYLYITLAYVAIIFSRALTSASGSLAASRRIHQRMAARVITAPLSWFESTPLGRLLNRFSADVTSIDNEVMDEMYSLLDSGAQLVSVIAVIAGFLPLLLVGMLPIVAATWHIGVRYLRSSRELKRLDSTTRSPIFGGFSEMLSGLCTVRAFGHEERFLREHCLRIDDHTRAEYFLWISNRWLSIRLQLLSTAVSTLVGCYIVFGYTGLGAVGTGMVLLYAAVHTGCTCEQAVMQCVRQHASVEMSMNYVERCDEFCRIEQEAAAVVDGNRPPPGWPNRGAIDIRELTVKYASTRRAL</sequence>
<dbReference type="InterPro" id="IPR050173">
    <property type="entry name" value="ABC_transporter_C-like"/>
</dbReference>
<dbReference type="InterPro" id="IPR011527">
    <property type="entry name" value="ABC1_TM_dom"/>
</dbReference>
<keyword evidence="8 11" id="KW-1133">Transmembrane helix</keyword>
<evidence type="ECO:0000256" key="3">
    <source>
        <dbReference type="ARBA" id="ARBA00022448"/>
    </source>
</evidence>
<evidence type="ECO:0000256" key="6">
    <source>
        <dbReference type="ARBA" id="ARBA00022741"/>
    </source>
</evidence>
<dbReference type="InterPro" id="IPR003439">
    <property type="entry name" value="ABC_transporter-like_ATP-bd"/>
</dbReference>
<feature type="transmembrane region" description="Helical" evidence="11">
    <location>
        <begin position="98"/>
        <end position="119"/>
    </location>
</feature>